<evidence type="ECO:0000313" key="4">
    <source>
        <dbReference type="Proteomes" id="UP000069443"/>
    </source>
</evidence>
<reference evidence="4" key="2">
    <citation type="submission" date="2016-02" db="EMBL/GenBank/DDBJ databases">
        <title>Draft genome sequence of five rapidly growing Mycobacterium species.</title>
        <authorList>
            <person name="Katahira K."/>
            <person name="Gotou Y."/>
            <person name="Iida K."/>
            <person name="Ogura Y."/>
            <person name="Hayashi T."/>
        </authorList>
    </citation>
    <scope>NUCLEOTIDE SEQUENCE [LARGE SCALE GENOMIC DNA]</scope>
    <source>
        <strain evidence="4">JCM15298</strain>
    </source>
</reference>
<dbReference type="PRINTS" id="PR00412">
    <property type="entry name" value="EPOXHYDRLASE"/>
</dbReference>
<evidence type="ECO:0000313" key="3">
    <source>
        <dbReference type="EMBL" id="GAS96889.1"/>
    </source>
</evidence>
<dbReference type="Gene3D" id="3.40.50.1820">
    <property type="entry name" value="alpha/beta hydrolase"/>
    <property type="match status" value="1"/>
</dbReference>
<dbReference type="PANTHER" id="PTHR43329">
    <property type="entry name" value="EPOXIDE HYDROLASE"/>
    <property type="match status" value="1"/>
</dbReference>
<dbReference type="Proteomes" id="UP000069443">
    <property type="component" value="Unassembled WGS sequence"/>
</dbReference>
<evidence type="ECO:0000256" key="1">
    <source>
        <dbReference type="ARBA" id="ARBA00022801"/>
    </source>
</evidence>
<keyword evidence="1 3" id="KW-0378">Hydrolase</keyword>
<dbReference type="GO" id="GO:0016787">
    <property type="term" value="F:hydrolase activity"/>
    <property type="evidence" value="ECO:0007669"/>
    <property type="project" value="UniProtKB-KW"/>
</dbReference>
<feature type="domain" description="AB hydrolase-1" evidence="2">
    <location>
        <begin position="42"/>
        <end position="306"/>
    </location>
</feature>
<dbReference type="SUPFAM" id="SSF53474">
    <property type="entry name" value="alpha/beta-Hydrolases"/>
    <property type="match status" value="1"/>
</dbReference>
<dbReference type="InterPro" id="IPR000073">
    <property type="entry name" value="AB_hydrolase_1"/>
</dbReference>
<evidence type="ECO:0000259" key="2">
    <source>
        <dbReference type="Pfam" id="PF00561"/>
    </source>
</evidence>
<protein>
    <submittedName>
        <fullName evidence="3">Epoxide hydrolase ephE</fullName>
    </submittedName>
</protein>
<dbReference type="OrthoDB" id="2987348at2"/>
<dbReference type="InterPro" id="IPR029058">
    <property type="entry name" value="AB_hydrolase_fold"/>
</dbReference>
<name>A0A117IAU3_MYCCR</name>
<dbReference type="InterPro" id="IPR000639">
    <property type="entry name" value="Epox_hydrolase-like"/>
</dbReference>
<accession>A0A117IAU3</accession>
<comment type="caution">
    <text evidence="3">The sequence shown here is derived from an EMBL/GenBank/DDBJ whole genome shotgun (WGS) entry which is preliminary data.</text>
</comment>
<dbReference type="RefSeq" id="WP_062657851.1">
    <property type="nucleotide sequence ID" value="NZ_BCSY01000063.1"/>
</dbReference>
<dbReference type="Pfam" id="PF00561">
    <property type="entry name" value="Abhydrolase_1"/>
    <property type="match status" value="1"/>
</dbReference>
<sequence>MHPPDPSVVYIDGPWRHLQVHANGIRFHVVEAEREQADPDRPLVILLHGFGSFWWSWRHQLRGLAGIGVSEATGQSRNARVVAVDLRGYGGSDKPPRGYDGWTLAGDTAGLVRALGHRTATLVGHADGGLVCWATSVLHPRVVKAIALVSSPHPVALRASALTRRDQGRALLPSMLRYQLPFWPERALARGDAAELERLVRTRASAKWQESQDFTETIEHLRTAARIPGATHCALEYQRWAVRSQLRGEGRRFMRSMKQPLAIPVLHMRGDADPYVLADPVHRTRPYAPHGHFASIEGAGHFAHEECPATVNAHLTRFLAQVYPR</sequence>
<gene>
    <name evidence="3" type="ORF">RMCC_3855</name>
</gene>
<organism evidence="3 4">
    <name type="scientific">Mycolicibacterium canariasense</name>
    <name type="common">Mycobacterium canariasense</name>
    <dbReference type="NCBI Taxonomy" id="228230"/>
    <lineage>
        <taxon>Bacteria</taxon>
        <taxon>Bacillati</taxon>
        <taxon>Actinomycetota</taxon>
        <taxon>Actinomycetes</taxon>
        <taxon>Mycobacteriales</taxon>
        <taxon>Mycobacteriaceae</taxon>
        <taxon>Mycolicibacterium</taxon>
    </lineage>
</organism>
<dbReference type="AlphaFoldDB" id="A0A117IAU3"/>
<dbReference type="EMBL" id="BCSY01000063">
    <property type="protein sequence ID" value="GAS96889.1"/>
    <property type="molecule type" value="Genomic_DNA"/>
</dbReference>
<keyword evidence="4" id="KW-1185">Reference proteome</keyword>
<dbReference type="STRING" id="228230.RMCC_3855"/>
<reference evidence="4" key="1">
    <citation type="journal article" date="2016" name="Genome Announc.">
        <title>Draft Genome Sequences of Five Rapidly Growing Mycobacterium Species, M. thermoresistibile, M. fortuitum subsp. acetamidolyticum, M. canariasense, M. brisbanense, and M. novocastrense.</title>
        <authorList>
            <person name="Katahira K."/>
            <person name="Ogura Y."/>
            <person name="Gotoh Y."/>
            <person name="Hayashi T."/>
        </authorList>
    </citation>
    <scope>NUCLEOTIDE SEQUENCE [LARGE SCALE GENOMIC DNA]</scope>
    <source>
        <strain evidence="4">JCM15298</strain>
    </source>
</reference>
<dbReference type="PRINTS" id="PR00111">
    <property type="entry name" value="ABHYDROLASE"/>
</dbReference>
<proteinExistence type="predicted"/>